<protein>
    <submittedName>
        <fullName evidence="2">Uncharacterized protein</fullName>
    </submittedName>
</protein>
<feature type="region of interest" description="Disordered" evidence="1">
    <location>
        <begin position="208"/>
        <end position="239"/>
    </location>
</feature>
<keyword evidence="3" id="KW-1185">Reference proteome</keyword>
<evidence type="ECO:0000256" key="1">
    <source>
        <dbReference type="SAM" id="MobiDB-lite"/>
    </source>
</evidence>
<organism evidence="2 3">
    <name type="scientific">Gymnopus androsaceus JB14</name>
    <dbReference type="NCBI Taxonomy" id="1447944"/>
    <lineage>
        <taxon>Eukaryota</taxon>
        <taxon>Fungi</taxon>
        <taxon>Dikarya</taxon>
        <taxon>Basidiomycota</taxon>
        <taxon>Agaricomycotina</taxon>
        <taxon>Agaricomycetes</taxon>
        <taxon>Agaricomycetidae</taxon>
        <taxon>Agaricales</taxon>
        <taxon>Marasmiineae</taxon>
        <taxon>Omphalotaceae</taxon>
        <taxon>Gymnopus</taxon>
    </lineage>
</organism>
<dbReference type="OrthoDB" id="3253623at2759"/>
<evidence type="ECO:0000313" key="3">
    <source>
        <dbReference type="Proteomes" id="UP000799118"/>
    </source>
</evidence>
<sequence>MTAIISVVETKFNLAVEAIPQAICPECGYVCPLTYPNSLSKPEWPERCSYRVTKLSEPCGESLLKSDGQPRKMVENYPFSDWFGRFLSLPGIEQFAQHYGLLPSTKYAGDLFIANRGEECHRFFLHTDLLSVGVTYRLREETSITTLARLNLRIPTNQLILTSQCNLMVERITFPWPWPYFQWTQKLLASHPSGVSPPTTVVAAVITPLPSPPPPPTAKAAVTKETCSLDPQAEGKRRG</sequence>
<name>A0A6A4GCB7_9AGAR</name>
<accession>A0A6A4GCB7</accession>
<dbReference type="AlphaFoldDB" id="A0A6A4GCB7"/>
<evidence type="ECO:0000313" key="2">
    <source>
        <dbReference type="EMBL" id="KAE9383055.1"/>
    </source>
</evidence>
<reference evidence="2" key="1">
    <citation type="journal article" date="2019" name="Environ. Microbiol.">
        <title>Fungal ecological strategies reflected in gene transcription - a case study of two litter decomposers.</title>
        <authorList>
            <person name="Barbi F."/>
            <person name="Kohler A."/>
            <person name="Barry K."/>
            <person name="Baskaran P."/>
            <person name="Daum C."/>
            <person name="Fauchery L."/>
            <person name="Ihrmark K."/>
            <person name="Kuo A."/>
            <person name="LaButti K."/>
            <person name="Lipzen A."/>
            <person name="Morin E."/>
            <person name="Grigoriev I.V."/>
            <person name="Henrissat B."/>
            <person name="Lindahl B."/>
            <person name="Martin F."/>
        </authorList>
    </citation>
    <scope>NUCLEOTIDE SEQUENCE</scope>
    <source>
        <strain evidence="2">JB14</strain>
    </source>
</reference>
<dbReference type="Proteomes" id="UP000799118">
    <property type="component" value="Unassembled WGS sequence"/>
</dbReference>
<dbReference type="EMBL" id="ML770734">
    <property type="protein sequence ID" value="KAE9383055.1"/>
    <property type="molecule type" value="Genomic_DNA"/>
</dbReference>
<proteinExistence type="predicted"/>
<gene>
    <name evidence="2" type="ORF">BT96DRAFT_1009696</name>
</gene>